<dbReference type="InterPro" id="IPR013785">
    <property type="entry name" value="Aldolase_TIM"/>
</dbReference>
<gene>
    <name evidence="7" type="ORF">SCALIN_C28_0421</name>
</gene>
<dbReference type="InterPro" id="IPR007197">
    <property type="entry name" value="rSAM"/>
</dbReference>
<evidence type="ECO:0000313" key="8">
    <source>
        <dbReference type="Proteomes" id="UP000218542"/>
    </source>
</evidence>
<keyword evidence="3" id="KW-0479">Metal-binding</keyword>
<dbReference type="Gene3D" id="3.20.20.70">
    <property type="entry name" value="Aldolase class I"/>
    <property type="match status" value="1"/>
</dbReference>
<comment type="cofactor">
    <cofactor evidence="1">
        <name>[4Fe-4S] cluster</name>
        <dbReference type="ChEBI" id="CHEBI:49883"/>
    </cofactor>
</comment>
<evidence type="ECO:0000313" key="7">
    <source>
        <dbReference type="EMBL" id="GAX62215.1"/>
    </source>
</evidence>
<evidence type="ECO:0000256" key="2">
    <source>
        <dbReference type="ARBA" id="ARBA00022691"/>
    </source>
</evidence>
<dbReference type="AlphaFoldDB" id="A0A286U268"/>
<evidence type="ECO:0000256" key="3">
    <source>
        <dbReference type="ARBA" id="ARBA00022723"/>
    </source>
</evidence>
<feature type="domain" description="Radical SAM core" evidence="6">
    <location>
        <begin position="39"/>
        <end position="138"/>
    </location>
</feature>
<comment type="caution">
    <text evidence="7">The sequence shown here is derived from an EMBL/GenBank/DDBJ whole genome shotgun (WGS) entry which is preliminary data.</text>
</comment>
<evidence type="ECO:0000256" key="1">
    <source>
        <dbReference type="ARBA" id="ARBA00001966"/>
    </source>
</evidence>
<evidence type="ECO:0000256" key="5">
    <source>
        <dbReference type="ARBA" id="ARBA00023014"/>
    </source>
</evidence>
<evidence type="ECO:0000259" key="6">
    <source>
        <dbReference type="Pfam" id="PF04055"/>
    </source>
</evidence>
<keyword evidence="4" id="KW-0408">Iron</keyword>
<dbReference type="SFLD" id="SFLDS00029">
    <property type="entry name" value="Radical_SAM"/>
    <property type="match status" value="1"/>
</dbReference>
<dbReference type="GO" id="GO:0003824">
    <property type="term" value="F:catalytic activity"/>
    <property type="evidence" value="ECO:0007669"/>
    <property type="project" value="InterPro"/>
</dbReference>
<keyword evidence="8" id="KW-1185">Reference proteome</keyword>
<protein>
    <submittedName>
        <fullName evidence="7">Fe-S oxidoreductase</fullName>
    </submittedName>
</protein>
<keyword evidence="2" id="KW-0949">S-adenosyl-L-methionine</keyword>
<name>A0A286U268_9BACT</name>
<dbReference type="EMBL" id="BAOS01000028">
    <property type="protein sequence ID" value="GAX62215.1"/>
    <property type="molecule type" value="Genomic_DNA"/>
</dbReference>
<dbReference type="InterPro" id="IPR050377">
    <property type="entry name" value="Radical_SAM_PqqE_MftC-like"/>
</dbReference>
<sequence length="287" mass="33236">MKYPLGKERIKFLVKIIKWASWNTLFKRPYCTNRNSIEIEVTTACNLLCIDCNRSCRQAPSLEGMSVEQVRTFISETVALKKKWKWVNLLGGEPTLHPDLIEICQILLDYKHSYSPTTKICLFTNGFKKMVKDTLDKIPDEIIIRNTQKRNIVHDYHFCYNIAPNDLKHFQKNKPDYARGCWITENCGLGMSRYGYYPCGPGASADRIFGWDIGIKKISGVTAKATMKQREILCQYCGLYLYSFPFMKDKLLAEFKEGKRSGKEVMSDSWKSAYRSYNQTKPDLGTY</sequence>
<dbReference type="CDD" id="cd01335">
    <property type="entry name" value="Radical_SAM"/>
    <property type="match status" value="1"/>
</dbReference>
<dbReference type="GO" id="GO:0051536">
    <property type="term" value="F:iron-sulfur cluster binding"/>
    <property type="evidence" value="ECO:0007669"/>
    <property type="project" value="UniProtKB-KW"/>
</dbReference>
<dbReference type="InterPro" id="IPR058240">
    <property type="entry name" value="rSAM_sf"/>
</dbReference>
<dbReference type="PANTHER" id="PTHR11228">
    <property type="entry name" value="RADICAL SAM DOMAIN PROTEIN"/>
    <property type="match status" value="1"/>
</dbReference>
<dbReference type="GO" id="GO:0046872">
    <property type="term" value="F:metal ion binding"/>
    <property type="evidence" value="ECO:0007669"/>
    <property type="project" value="UniProtKB-KW"/>
</dbReference>
<dbReference type="RefSeq" id="WP_096895583.1">
    <property type="nucleotide sequence ID" value="NZ_BAOS01000028.1"/>
</dbReference>
<proteinExistence type="predicted"/>
<dbReference type="SUPFAM" id="SSF102114">
    <property type="entry name" value="Radical SAM enzymes"/>
    <property type="match status" value="1"/>
</dbReference>
<accession>A0A286U268</accession>
<organism evidence="7 8">
    <name type="scientific">Candidatus Scalindua japonica</name>
    <dbReference type="NCBI Taxonomy" id="1284222"/>
    <lineage>
        <taxon>Bacteria</taxon>
        <taxon>Pseudomonadati</taxon>
        <taxon>Planctomycetota</taxon>
        <taxon>Candidatus Brocadiia</taxon>
        <taxon>Candidatus Brocadiales</taxon>
        <taxon>Candidatus Scalinduaceae</taxon>
        <taxon>Candidatus Scalindua</taxon>
    </lineage>
</organism>
<dbReference type="OrthoDB" id="9792276at2"/>
<dbReference type="PANTHER" id="PTHR11228:SF7">
    <property type="entry name" value="PQQA PEPTIDE CYCLASE"/>
    <property type="match status" value="1"/>
</dbReference>
<reference evidence="8" key="1">
    <citation type="journal article" date="2017" name="Environ. Microbiol. Rep.">
        <title>Genetic Diversity of Marine Anaerobic Ammonium-Oxidizing Bacteria as Revealed by Genomic and Proteomic Analyses of 'Candidatus Scalindua japonica'.</title>
        <authorList>
            <person name="Oshiki M."/>
            <person name="Mizuto K."/>
            <person name="Kimura Z."/>
            <person name="Kindaichi T."/>
            <person name="Satoh H."/>
            <person name="Okabe S."/>
        </authorList>
    </citation>
    <scope>NUCLEOTIDE SEQUENCE [LARGE SCALE GENOMIC DNA]</scope>
    <source>
        <strain evidence="8">husup-a2</strain>
    </source>
</reference>
<evidence type="ECO:0000256" key="4">
    <source>
        <dbReference type="ARBA" id="ARBA00023004"/>
    </source>
</evidence>
<dbReference type="Proteomes" id="UP000218542">
    <property type="component" value="Unassembled WGS sequence"/>
</dbReference>
<keyword evidence="5" id="KW-0411">Iron-sulfur</keyword>
<dbReference type="Pfam" id="PF04055">
    <property type="entry name" value="Radical_SAM"/>
    <property type="match status" value="1"/>
</dbReference>